<feature type="compositionally biased region" description="Polar residues" evidence="1">
    <location>
        <begin position="557"/>
        <end position="566"/>
    </location>
</feature>
<name>A0A0F9GL64_9ZZZZ</name>
<proteinExistence type="predicted"/>
<feature type="compositionally biased region" description="Low complexity" evidence="1">
    <location>
        <begin position="542"/>
        <end position="556"/>
    </location>
</feature>
<protein>
    <recommendedName>
        <fullName evidence="3">Portal protein</fullName>
    </recommendedName>
</protein>
<evidence type="ECO:0008006" key="3">
    <source>
        <dbReference type="Google" id="ProtNLM"/>
    </source>
</evidence>
<evidence type="ECO:0000313" key="2">
    <source>
        <dbReference type="EMBL" id="KKL99644.1"/>
    </source>
</evidence>
<feature type="compositionally biased region" description="Basic and acidic residues" evidence="1">
    <location>
        <begin position="567"/>
        <end position="579"/>
    </location>
</feature>
<dbReference type="AlphaFoldDB" id="A0A0F9GL64"/>
<dbReference type="EMBL" id="LAZR01017626">
    <property type="protein sequence ID" value="KKL99644.1"/>
    <property type="molecule type" value="Genomic_DNA"/>
</dbReference>
<feature type="region of interest" description="Disordered" evidence="1">
    <location>
        <begin position="542"/>
        <end position="629"/>
    </location>
</feature>
<evidence type="ECO:0000256" key="1">
    <source>
        <dbReference type="SAM" id="MobiDB-lite"/>
    </source>
</evidence>
<feature type="compositionally biased region" description="Polar residues" evidence="1">
    <location>
        <begin position="583"/>
        <end position="592"/>
    </location>
</feature>
<reference evidence="2" key="1">
    <citation type="journal article" date="2015" name="Nature">
        <title>Complex archaea that bridge the gap between prokaryotes and eukaryotes.</title>
        <authorList>
            <person name="Spang A."/>
            <person name="Saw J.H."/>
            <person name="Jorgensen S.L."/>
            <person name="Zaremba-Niedzwiedzka K."/>
            <person name="Martijn J."/>
            <person name="Lind A.E."/>
            <person name="van Eijk R."/>
            <person name="Schleper C."/>
            <person name="Guy L."/>
            <person name="Ettema T.J."/>
        </authorList>
    </citation>
    <scope>NUCLEOTIDE SEQUENCE</scope>
</reference>
<gene>
    <name evidence="2" type="ORF">LCGC14_1812360</name>
</gene>
<organism evidence="2">
    <name type="scientific">marine sediment metagenome</name>
    <dbReference type="NCBI Taxonomy" id="412755"/>
    <lineage>
        <taxon>unclassified sequences</taxon>
        <taxon>metagenomes</taxon>
        <taxon>ecological metagenomes</taxon>
    </lineage>
</organism>
<feature type="compositionally biased region" description="Basic residues" evidence="1">
    <location>
        <begin position="608"/>
        <end position="629"/>
    </location>
</feature>
<comment type="caution">
    <text evidence="2">The sequence shown here is derived from an EMBL/GenBank/DDBJ whole genome shotgun (WGS) entry which is preliminary data.</text>
</comment>
<accession>A0A0F9GL64</accession>
<sequence>MADKVKDELNKGLKNSEVLSHKEVREGVHELEIDVGEKGRPAKELAFLTGKNGEPGPLRYHEGGRTITRDFTRRVDLDLLDELRPGVLKIQPQRIYQNAIDLYKTAGHYGTVIDTLTNFASKGFKNDVDDPDIKLFFDTWNDEIDFQETVEKIFFDFFRVGMVRTFKTVGKFDPKLKPESFQQIVNQRNVSNAFKTTSEMKKIMANTEFAAAKKIWSKAFVPLNYTILNPAMVIIEGPLMFDQTETLLKPEAFTEVRDLLKNASKASPEQRSFLAKLPKDLKDQIQKNKPVKLPRELVGKCDYRKQDYERYALPRLTRALDSLKYKESLQKADYSTLDGITNYILKITIGNDSHPVTSQTELETVAALFDTPSKSFDIVWNHTLDIEKITFPEISTILGQDKFAQVNDDLSQAYGVSRALLDGSLQGNAKAVELAAKSFAEEINYARRCVRRWINNEYEEVALAMGFDRYPIVRFDENALKDEIMMMSVIQGMIDRRIISYESGIEKLGMDFGNELANMKQEAPMVQAGILGIIGSPYNSKALPATTPPAETDTTPSGKDTTVTKNDLTEFQKNVEKMVQEGIQKTQRTPKGTPSEGRPRGAPAKTPSKSKPKTSPRKKPRNRNPRGGG</sequence>